<dbReference type="STRING" id="1296121.A0A1A6AAV9"/>
<feature type="transmembrane region" description="Helical" evidence="8">
    <location>
        <begin position="515"/>
        <end position="542"/>
    </location>
</feature>
<keyword evidence="4 8" id="KW-1133">Transmembrane helix</keyword>
<evidence type="ECO:0000256" key="7">
    <source>
        <dbReference type="SAM" id="MobiDB-lite"/>
    </source>
</evidence>
<dbReference type="AlphaFoldDB" id="A0A1A6AAV9"/>
<dbReference type="OrthoDB" id="9999863at2759"/>
<evidence type="ECO:0000256" key="5">
    <source>
        <dbReference type="ARBA" id="ARBA00023065"/>
    </source>
</evidence>
<dbReference type="Pfam" id="PF02386">
    <property type="entry name" value="TrkH"/>
    <property type="match status" value="1"/>
</dbReference>
<dbReference type="PANTHER" id="PTHR31064">
    <property type="entry name" value="POTASSIUM TRANSPORT PROTEIN DDB_G0292412-RELATED"/>
    <property type="match status" value="1"/>
</dbReference>
<evidence type="ECO:0000256" key="8">
    <source>
        <dbReference type="SAM" id="Phobius"/>
    </source>
</evidence>
<feature type="region of interest" description="Disordered" evidence="7">
    <location>
        <begin position="70"/>
        <end position="147"/>
    </location>
</feature>
<evidence type="ECO:0000256" key="6">
    <source>
        <dbReference type="ARBA" id="ARBA00023136"/>
    </source>
</evidence>
<evidence type="ECO:0000313" key="9">
    <source>
        <dbReference type="EMBL" id="OBR87206.1"/>
    </source>
</evidence>
<evidence type="ECO:0000313" key="11">
    <source>
        <dbReference type="Proteomes" id="UP000078595"/>
    </source>
</evidence>
<evidence type="ECO:0000256" key="3">
    <source>
        <dbReference type="ARBA" id="ARBA00022692"/>
    </source>
</evidence>
<dbReference type="VEuPathDB" id="FungiDB:I303_03230"/>
<dbReference type="EMBL" id="KI894029">
    <property type="protein sequence ID" value="OBR87206.1"/>
    <property type="molecule type" value="Genomic_DNA"/>
</dbReference>
<evidence type="ECO:0000256" key="2">
    <source>
        <dbReference type="ARBA" id="ARBA00022448"/>
    </source>
</evidence>
<feature type="transmembrane region" description="Helical" evidence="8">
    <location>
        <begin position="467"/>
        <end position="494"/>
    </location>
</feature>
<sequence length="732" mass="81903">MVLVRKRYFRTHCEQLLLNDRLRRTQTLQPSGTANAFVGFVARHNMKAKLKNIQGKISGPISAHKIESYIPETEDRQGITDSPTPMADDEEGVSENAGRSDDSQPSTVGRSTTVVPTNPTSRAVTPKAFTSALPYPDPSSPNSVTFSHSPVQTAYSARQRIRQQTRQHTLGVQPSQTLNLASLDHPAAARTGTLAPLNRIKSTPSRYTNKALNAMHEGHKNTGMGGFPTPFELVRDHLLPSGAKHKLGRPVRKLELLTNSTFDQDEEKRISAEENGREESWTAMVAKWMPETLSGLVIGRNSLFWTEELDDDELEQIGGVEYKALRLLGYLVASYMLICQIIPFAVISIYLSKIHKWDSAFQATPGIQIGTVNKISYSLFLSSSAFSGAGMSLVDQGLTPFANCYLMVYFVIFILLAGNHAFPIILRFTIWVGTKITKKGEKFETLHFLLDRPRRCFLYLFPSHQTWYLLFVILAFMVVELFGFLVLNIGLPILESIGGWQRFSDGFLQSLSVRASGFGIVAISNMAPSVLFLYVILMYVAIYPIAMSVRSTNVYEEKALGVYEAEDPITASDDEPEFKGKRHEVFSKYLMWHMRKQLAFDIWPLTAAIFLICCFERGKSMDPDKYDWFTAFRILFECTSAYSVIGLSLGTPNNNYSFVGEFGYASKIVIMLVMLRGRHRGLPVAIDRAILLPKEYSRIGKSLDAEEGYQAGTGEKPKDPNNTPVRGMTSHV</sequence>
<feature type="transmembrane region" description="Helical" evidence="8">
    <location>
        <begin position="375"/>
        <end position="394"/>
    </location>
</feature>
<dbReference type="GO" id="GO:1990573">
    <property type="term" value="P:potassium ion import across plasma membrane"/>
    <property type="evidence" value="ECO:0007669"/>
    <property type="project" value="TreeGrafter"/>
</dbReference>
<evidence type="ECO:0000256" key="1">
    <source>
        <dbReference type="ARBA" id="ARBA00004141"/>
    </source>
</evidence>
<dbReference type="InterPro" id="IPR003445">
    <property type="entry name" value="Cat_transpt"/>
</dbReference>
<dbReference type="InterPro" id="IPR051143">
    <property type="entry name" value="TrkH_K-transport"/>
</dbReference>
<reference evidence="10" key="3">
    <citation type="submission" date="2024-02" db="EMBL/GenBank/DDBJ databases">
        <title>Comparative genomics of Cryptococcus and Kwoniella reveals pathogenesis evolution and contrasting modes of karyotype evolution via chromosome fusion or intercentromeric recombination.</title>
        <authorList>
            <person name="Coelho M.A."/>
            <person name="David-Palma M."/>
            <person name="Shea T."/>
            <person name="Bowers K."/>
            <person name="McGinley-Smith S."/>
            <person name="Mohammad A.W."/>
            <person name="Gnirke A."/>
            <person name="Yurkov A.M."/>
            <person name="Nowrousian M."/>
            <person name="Sun S."/>
            <person name="Cuomo C.A."/>
            <person name="Heitman J."/>
        </authorList>
    </citation>
    <scope>NUCLEOTIDE SEQUENCE</scope>
    <source>
        <strain evidence="10">CBS 10117</strain>
    </source>
</reference>
<evidence type="ECO:0000256" key="4">
    <source>
        <dbReference type="ARBA" id="ARBA00022989"/>
    </source>
</evidence>
<dbReference type="Proteomes" id="UP000078595">
    <property type="component" value="Chromosome 3"/>
</dbReference>
<dbReference type="RefSeq" id="XP_018265048.1">
    <property type="nucleotide sequence ID" value="XM_018406554.1"/>
</dbReference>
<keyword evidence="2" id="KW-0813">Transport</keyword>
<keyword evidence="3 8" id="KW-0812">Transmembrane</keyword>
<dbReference type="GO" id="GO:0030007">
    <property type="term" value="P:intracellular potassium ion homeostasis"/>
    <property type="evidence" value="ECO:0007669"/>
    <property type="project" value="TreeGrafter"/>
</dbReference>
<dbReference type="KEGG" id="kdj:28966929"/>
<protein>
    <recommendedName>
        <fullName evidence="12">Potassium ion transporter</fullName>
    </recommendedName>
</protein>
<evidence type="ECO:0000313" key="10">
    <source>
        <dbReference type="EMBL" id="WWC60632.1"/>
    </source>
</evidence>
<evidence type="ECO:0008006" key="12">
    <source>
        <dbReference type="Google" id="ProtNLM"/>
    </source>
</evidence>
<comment type="subcellular location">
    <subcellularLocation>
        <location evidence="1">Membrane</location>
        <topology evidence="1">Multi-pass membrane protein</topology>
    </subcellularLocation>
</comment>
<gene>
    <name evidence="9" type="ORF">I303_03230</name>
    <name evidence="10" type="ORF">I303_103206</name>
</gene>
<keyword evidence="11" id="KW-1185">Reference proteome</keyword>
<proteinExistence type="predicted"/>
<keyword evidence="6 8" id="KW-0472">Membrane</keyword>
<dbReference type="EMBL" id="CP144532">
    <property type="protein sequence ID" value="WWC60632.1"/>
    <property type="molecule type" value="Genomic_DNA"/>
</dbReference>
<reference evidence="10" key="2">
    <citation type="submission" date="2013-07" db="EMBL/GenBank/DDBJ databases">
        <authorList>
            <consortium name="The Broad Institute Genome Sequencing Platform"/>
            <person name="Cuomo C."/>
            <person name="Litvintseva A."/>
            <person name="Chen Y."/>
            <person name="Heitman J."/>
            <person name="Sun S."/>
            <person name="Springer D."/>
            <person name="Dromer F."/>
            <person name="Young S.K."/>
            <person name="Zeng Q."/>
            <person name="Gargeya S."/>
            <person name="Fitzgerald M."/>
            <person name="Abouelleil A."/>
            <person name="Alvarado L."/>
            <person name="Berlin A.M."/>
            <person name="Chapman S.B."/>
            <person name="Dewar J."/>
            <person name="Goldberg J."/>
            <person name="Griggs A."/>
            <person name="Gujja S."/>
            <person name="Hansen M."/>
            <person name="Howarth C."/>
            <person name="Imamovic A."/>
            <person name="Larimer J."/>
            <person name="McCowan C."/>
            <person name="Murphy C."/>
            <person name="Pearson M."/>
            <person name="Priest M."/>
            <person name="Roberts A."/>
            <person name="Saif S."/>
            <person name="Shea T."/>
            <person name="Sykes S."/>
            <person name="Wortman J."/>
            <person name="Nusbaum C."/>
            <person name="Birren B."/>
        </authorList>
    </citation>
    <scope>NUCLEOTIDE SEQUENCE</scope>
    <source>
        <strain evidence="10">CBS 10117</strain>
    </source>
</reference>
<name>A0A1A6AAV9_9TREE</name>
<dbReference type="GO" id="GO:0140107">
    <property type="term" value="F:high-affinity potassium ion transmembrane transporter activity"/>
    <property type="evidence" value="ECO:0007669"/>
    <property type="project" value="TreeGrafter"/>
</dbReference>
<dbReference type="GO" id="GO:0005886">
    <property type="term" value="C:plasma membrane"/>
    <property type="evidence" value="ECO:0007669"/>
    <property type="project" value="TreeGrafter"/>
</dbReference>
<dbReference type="GeneID" id="28966929"/>
<keyword evidence="5" id="KW-0406">Ion transport</keyword>
<dbReference type="PANTHER" id="PTHR31064:SF30">
    <property type="entry name" value="HIGH-AFFINITY POTASSIUM TRANSPORT PROTEIN-RELATED"/>
    <property type="match status" value="1"/>
</dbReference>
<accession>A0A1A6AAV9</accession>
<reference evidence="9" key="1">
    <citation type="submission" date="2013-07" db="EMBL/GenBank/DDBJ databases">
        <title>The Genome Sequence of Cryptococcus dejecticola CBS10117.</title>
        <authorList>
            <consortium name="The Broad Institute Genome Sequencing Platform"/>
            <person name="Cuomo C."/>
            <person name="Litvintseva A."/>
            <person name="Chen Y."/>
            <person name="Heitman J."/>
            <person name="Sun S."/>
            <person name="Springer D."/>
            <person name="Dromer F."/>
            <person name="Young S.K."/>
            <person name="Zeng Q."/>
            <person name="Gargeya S."/>
            <person name="Fitzgerald M."/>
            <person name="Abouelleil A."/>
            <person name="Alvarado L."/>
            <person name="Berlin A.M."/>
            <person name="Chapman S.B."/>
            <person name="Dewar J."/>
            <person name="Goldberg J."/>
            <person name="Griggs A."/>
            <person name="Gujja S."/>
            <person name="Hansen M."/>
            <person name="Howarth C."/>
            <person name="Imamovic A."/>
            <person name="Larimer J."/>
            <person name="McCowan C."/>
            <person name="Murphy C."/>
            <person name="Pearson M."/>
            <person name="Priest M."/>
            <person name="Roberts A."/>
            <person name="Saif S."/>
            <person name="Shea T."/>
            <person name="Sykes S."/>
            <person name="Wortman J."/>
            <person name="Nusbaum C."/>
            <person name="Birren B."/>
        </authorList>
    </citation>
    <scope>NUCLEOTIDE SEQUENCE [LARGE SCALE GENOMIC DNA]</scope>
    <source>
        <strain evidence="9">CBS 10117</strain>
    </source>
</reference>
<feature type="transmembrane region" description="Helical" evidence="8">
    <location>
        <begin position="327"/>
        <end position="351"/>
    </location>
</feature>
<feature type="region of interest" description="Disordered" evidence="7">
    <location>
        <begin position="709"/>
        <end position="732"/>
    </location>
</feature>
<organism evidence="9">
    <name type="scientific">Kwoniella dejecticola CBS 10117</name>
    <dbReference type="NCBI Taxonomy" id="1296121"/>
    <lineage>
        <taxon>Eukaryota</taxon>
        <taxon>Fungi</taxon>
        <taxon>Dikarya</taxon>
        <taxon>Basidiomycota</taxon>
        <taxon>Agaricomycotina</taxon>
        <taxon>Tremellomycetes</taxon>
        <taxon>Tremellales</taxon>
        <taxon>Cryptococcaceae</taxon>
        <taxon>Kwoniella</taxon>
    </lineage>
</organism>
<feature type="transmembrane region" description="Helical" evidence="8">
    <location>
        <begin position="406"/>
        <end position="426"/>
    </location>
</feature>
<feature type="compositionally biased region" description="Polar residues" evidence="7">
    <location>
        <begin position="103"/>
        <end position="123"/>
    </location>
</feature>